<evidence type="ECO:0000313" key="4">
    <source>
        <dbReference type="Proteomes" id="UP000323144"/>
    </source>
</evidence>
<evidence type="ECO:0000313" key="3">
    <source>
        <dbReference type="EMBL" id="QEH62374.1"/>
    </source>
</evidence>
<dbReference type="AlphaFoldDB" id="A0A5B9Y5K9"/>
<dbReference type="Pfam" id="PF02272">
    <property type="entry name" value="DHHA1"/>
    <property type="match status" value="1"/>
</dbReference>
<dbReference type="Proteomes" id="UP000323144">
    <property type="component" value="Chromosome"/>
</dbReference>
<proteinExistence type="predicted"/>
<dbReference type="InterPro" id="IPR001667">
    <property type="entry name" value="DDH_dom"/>
</dbReference>
<organism evidence="3 4">
    <name type="scientific">Spiroplasma chinense</name>
    <dbReference type="NCBI Taxonomy" id="216932"/>
    <lineage>
        <taxon>Bacteria</taxon>
        <taxon>Bacillati</taxon>
        <taxon>Mycoplasmatota</taxon>
        <taxon>Mollicutes</taxon>
        <taxon>Entomoplasmatales</taxon>
        <taxon>Spiroplasmataceae</taxon>
        <taxon>Spiroplasma</taxon>
    </lineage>
</organism>
<reference evidence="3 4" key="1">
    <citation type="submission" date="2019-08" db="EMBL/GenBank/DDBJ databases">
        <title>Complete genome sequence of Spiroplasma chinense CCH (DSM 19755).</title>
        <authorList>
            <person name="Shen H.-Y."/>
            <person name="Lin Y.-C."/>
            <person name="Chou L."/>
            <person name="Kuo C.-H."/>
        </authorList>
    </citation>
    <scope>NUCLEOTIDE SEQUENCE [LARGE SCALE GENOMIC DNA]</scope>
    <source>
        <strain evidence="3 4">CCH</strain>
    </source>
</reference>
<feature type="domain" description="DHHA1" evidence="2">
    <location>
        <begin position="223"/>
        <end position="314"/>
    </location>
</feature>
<dbReference type="InterPro" id="IPR003156">
    <property type="entry name" value="DHHA1_dom"/>
</dbReference>
<dbReference type="Pfam" id="PF01368">
    <property type="entry name" value="DHH"/>
    <property type="match status" value="1"/>
</dbReference>
<protein>
    <submittedName>
        <fullName evidence="3">Bifunctional oligoribonuclease and PAP phosphatase NrnA</fullName>
    </submittedName>
</protein>
<dbReference type="InterPro" id="IPR051319">
    <property type="entry name" value="Oligoribo/pAp-PDE_c-di-AMP_PDE"/>
</dbReference>
<dbReference type="KEGG" id="schi:SCHIN_v1c11810"/>
<dbReference type="PANTHER" id="PTHR47618:SF1">
    <property type="entry name" value="BIFUNCTIONAL OLIGORIBONUCLEASE AND PAP PHOSPHATASE NRNA"/>
    <property type="match status" value="1"/>
</dbReference>
<dbReference type="PANTHER" id="PTHR47618">
    <property type="entry name" value="BIFUNCTIONAL OLIGORIBONUCLEASE AND PAP PHOSPHATASE NRNA"/>
    <property type="match status" value="1"/>
</dbReference>
<dbReference type="Gene3D" id="3.90.1640.10">
    <property type="entry name" value="inorganic pyrophosphatase (n-terminal core)"/>
    <property type="match status" value="1"/>
</dbReference>
<dbReference type="GO" id="GO:0003676">
    <property type="term" value="F:nucleic acid binding"/>
    <property type="evidence" value="ECO:0007669"/>
    <property type="project" value="InterPro"/>
</dbReference>
<keyword evidence="4" id="KW-1185">Reference proteome</keyword>
<accession>A0A5B9Y5K9</accession>
<dbReference type="Gene3D" id="3.10.310.30">
    <property type="match status" value="1"/>
</dbReference>
<feature type="domain" description="DDH" evidence="1">
    <location>
        <begin position="19"/>
        <end position="154"/>
    </location>
</feature>
<gene>
    <name evidence="3" type="primary">nrnA</name>
    <name evidence="3" type="ORF">SCHIN_v1c11810</name>
</gene>
<sequence>MKISEQQNDLIEKISQYENIIIAKHINPDWDAQGSALGLKEIILDNFENKKVFVVGHKFNEDKLFEDEQLLTEEIISNSLMITVDVANFERIDFIAKDNVKEIFKVDHHIEVDNYGDFKLVDESAIACTQVVTLFAHEKNLKISSSAATYLYYGLITDSGRFLYTKTNQETFKTASILFSCGAKMEEVYNDLYTQDLKIKKWMNKGFSMATYIEGYPMAYIKVKKTDHSEFELTEEEVKLALNALAGIKEILVWFIAYESETTDKIKVSIRSRAYDINKVAQMYNGGGHKLASGAKLNNFEEVENIVNDLKKLIDNEL</sequence>
<dbReference type="RefSeq" id="WP_166508732.1">
    <property type="nucleotide sequence ID" value="NZ_CP043026.1"/>
</dbReference>
<name>A0A5B9Y5K9_9MOLU</name>
<evidence type="ECO:0000259" key="2">
    <source>
        <dbReference type="Pfam" id="PF02272"/>
    </source>
</evidence>
<dbReference type="EMBL" id="CP043026">
    <property type="protein sequence ID" value="QEH62374.1"/>
    <property type="molecule type" value="Genomic_DNA"/>
</dbReference>
<dbReference type="InterPro" id="IPR038763">
    <property type="entry name" value="DHH_sf"/>
</dbReference>
<dbReference type="SUPFAM" id="SSF64182">
    <property type="entry name" value="DHH phosphoesterases"/>
    <property type="match status" value="1"/>
</dbReference>
<evidence type="ECO:0000259" key="1">
    <source>
        <dbReference type="Pfam" id="PF01368"/>
    </source>
</evidence>